<dbReference type="AlphaFoldDB" id="A0A9W4XP50"/>
<organism evidence="1 2">
    <name type="scientific">Periconia digitata</name>
    <dbReference type="NCBI Taxonomy" id="1303443"/>
    <lineage>
        <taxon>Eukaryota</taxon>
        <taxon>Fungi</taxon>
        <taxon>Dikarya</taxon>
        <taxon>Ascomycota</taxon>
        <taxon>Pezizomycotina</taxon>
        <taxon>Dothideomycetes</taxon>
        <taxon>Pleosporomycetidae</taxon>
        <taxon>Pleosporales</taxon>
        <taxon>Massarineae</taxon>
        <taxon>Periconiaceae</taxon>
        <taxon>Periconia</taxon>
    </lineage>
</organism>
<dbReference type="Proteomes" id="UP001152607">
    <property type="component" value="Unassembled WGS sequence"/>
</dbReference>
<protein>
    <submittedName>
        <fullName evidence="1">Uncharacterized protein</fullName>
    </submittedName>
</protein>
<evidence type="ECO:0000313" key="1">
    <source>
        <dbReference type="EMBL" id="CAI6338523.1"/>
    </source>
</evidence>
<sequence>MLGTRLNSLKPHSTLFSLVLLSANLMSRETRQTQVMIAMYQNSNVGSKTATLPSMSYLVSVSTEKALSDKIAIPEPLGGVCVTGEPIGMMTLYSCMANHCPTTHPFRLVDKFNCMLF</sequence>
<evidence type="ECO:0000313" key="2">
    <source>
        <dbReference type="Proteomes" id="UP001152607"/>
    </source>
</evidence>
<dbReference type="EMBL" id="CAOQHR010000008">
    <property type="protein sequence ID" value="CAI6338523.1"/>
    <property type="molecule type" value="Genomic_DNA"/>
</dbReference>
<gene>
    <name evidence="1" type="ORF">PDIGIT_LOCUS11653</name>
</gene>
<keyword evidence="2" id="KW-1185">Reference proteome</keyword>
<accession>A0A9W4XP50</accession>
<proteinExistence type="predicted"/>
<reference evidence="1" key="1">
    <citation type="submission" date="2023-01" db="EMBL/GenBank/DDBJ databases">
        <authorList>
            <person name="Van Ghelder C."/>
            <person name="Rancurel C."/>
        </authorList>
    </citation>
    <scope>NUCLEOTIDE SEQUENCE</scope>
    <source>
        <strain evidence="1">CNCM I-4278</strain>
    </source>
</reference>
<comment type="caution">
    <text evidence="1">The sequence shown here is derived from an EMBL/GenBank/DDBJ whole genome shotgun (WGS) entry which is preliminary data.</text>
</comment>
<name>A0A9W4XP50_9PLEO</name>